<dbReference type="InterPro" id="IPR008942">
    <property type="entry name" value="ENTH_VHS"/>
</dbReference>
<dbReference type="GO" id="GO:0005737">
    <property type="term" value="C:cytoplasm"/>
    <property type="evidence" value="ECO:0007669"/>
    <property type="project" value="TreeGrafter"/>
</dbReference>
<feature type="compositionally biased region" description="Low complexity" evidence="2">
    <location>
        <begin position="303"/>
        <end position="328"/>
    </location>
</feature>
<organism evidence="5 6">
    <name type="scientific">Diploscapter pachys</name>
    <dbReference type="NCBI Taxonomy" id="2018661"/>
    <lineage>
        <taxon>Eukaryota</taxon>
        <taxon>Metazoa</taxon>
        <taxon>Ecdysozoa</taxon>
        <taxon>Nematoda</taxon>
        <taxon>Chromadorea</taxon>
        <taxon>Rhabditida</taxon>
        <taxon>Rhabditina</taxon>
        <taxon>Rhabditomorpha</taxon>
        <taxon>Rhabditoidea</taxon>
        <taxon>Rhabditidae</taxon>
        <taxon>Diploscapter</taxon>
    </lineage>
</organism>
<keyword evidence="1" id="KW-0539">Nucleus</keyword>
<keyword evidence="1" id="KW-0479">Metal-binding</keyword>
<evidence type="ECO:0000313" key="6">
    <source>
        <dbReference type="Proteomes" id="UP000218231"/>
    </source>
</evidence>
<keyword evidence="1" id="KW-0804">Transcription</keyword>
<dbReference type="PANTHER" id="PTHR15921">
    <property type="entry name" value="PRE-MRNA CLEAVAGE COMPLEX II"/>
    <property type="match status" value="1"/>
</dbReference>
<dbReference type="PANTHER" id="PTHR15921:SF3">
    <property type="entry name" value="PRE-MRNA CLEAVAGE COMPLEX 2 PROTEIN PCF11"/>
    <property type="match status" value="1"/>
</dbReference>
<feature type="region of interest" description="Disordered" evidence="2">
    <location>
        <begin position="1460"/>
        <end position="1494"/>
    </location>
</feature>
<dbReference type="CDD" id="cd16982">
    <property type="entry name" value="CID_Pcf11"/>
    <property type="match status" value="1"/>
</dbReference>
<keyword evidence="1" id="KW-0805">Transcription regulation</keyword>
<feature type="compositionally biased region" description="Basic and acidic residues" evidence="2">
    <location>
        <begin position="1466"/>
        <end position="1480"/>
    </location>
</feature>
<dbReference type="GO" id="GO:0000439">
    <property type="term" value="C:transcription factor TFIIH core complex"/>
    <property type="evidence" value="ECO:0007669"/>
    <property type="project" value="UniProtKB-UniRule"/>
</dbReference>
<dbReference type="GO" id="GO:0003729">
    <property type="term" value="F:mRNA binding"/>
    <property type="evidence" value="ECO:0007669"/>
    <property type="project" value="InterPro"/>
</dbReference>
<feature type="signal peptide" evidence="3">
    <location>
        <begin position="1"/>
        <end position="20"/>
    </location>
</feature>
<dbReference type="GO" id="GO:0006289">
    <property type="term" value="P:nucleotide-excision repair"/>
    <property type="evidence" value="ECO:0007669"/>
    <property type="project" value="UniProtKB-UniRule"/>
</dbReference>
<dbReference type="InterPro" id="IPR057242">
    <property type="entry name" value="PCFS4-like"/>
</dbReference>
<keyword evidence="1" id="KW-0862">Zinc</keyword>
<feature type="chain" id="PRO_5012290854" description="General transcription factor IIH subunit 3" evidence="3">
    <location>
        <begin position="21"/>
        <end position="1494"/>
    </location>
</feature>
<dbReference type="Pfam" id="PF03850">
    <property type="entry name" value="Tfb4"/>
    <property type="match status" value="1"/>
</dbReference>
<dbReference type="GO" id="GO:0000993">
    <property type="term" value="F:RNA polymerase II complex binding"/>
    <property type="evidence" value="ECO:0007669"/>
    <property type="project" value="InterPro"/>
</dbReference>
<sequence length="1494" mass="163864">MGLLAAAAVTALPLPPLALPVPFPFCGMSSSNLPSTLNSHIGVVPSSPSLSGSLPGRNVEIISLGVQIANQQIQKFSIHMDRYGSVCIGKSCGSAIRDYRFTRTLSDRRVLQQSTVHLPLDASLSSAVSEYDSLQPWSCVVEFYGWIAAIEMPHSKEAVSAANEYRATLDELVNNNKTQINLLTILAEDYREHASAIVEAIEQQIFRVKSEQKLPVMYVVDSIIKNVQPSDYRELFEKIIIKLFLHVFKEGDERVRSSLYKLRCTWPSIFIPSKLYQLDMKINMEDNNWPIVNPKRPGPPLPGMSQPPSSSAPSVSSARPPARSSASADHANQQHQVPTTRVYVNPNFIAQQGDSAGTAQGSATASSKDNGVAPATANPRDPRQNRAGKAEDKKEKKGRKAETSELGGGNKKELIDKLLSSPHPLEKMGGDSPEPPPKMARIEKSSANAQFGPEPPPAAAAMRNLAKSATTTSTQQSGGKKTLLVAPNTANSAPSTSSSSTAKGSNKRRSNELQQSGKEFGGGDKKKPFKQQQHGHGTKDTDMRSENKSPVQMTVHKTAELGSHAFVNPTSATNPPQQQQQKVQQTITKTPLLSTNPTMPPNVLAQMVLQPPPLSAVSTQPATSLSVPSSHLQSAVSMPTPATHSHAPHPHIPTLFAPPVNSIHQPPSIPVSTITTAGLIGHSPFAPAPGLFLPNLSANPLLNIGNPLNLGLLPPAAFIPTVNITNPNLLISSNPQLRPPPVITSDTVKLEGIPANNRIFVDGKAHEVIYVDNTAVIERNGLPHRIYFSGPPRDILIDGERVMMKFGETKTVFIDGQPHQLRFGAPSRELYMGDFPFKGQFGGPPIIAHINGIRHEIRLTGTAPEVKIEPEPAYDLARFLNKMREERQQPVMEQPKQKPDDLTQLLTRLKQSGALKLPVETVKGRESGRERSPAAQAPYGNDLKSVKRIQFFDHSAYFSLGSLERRNIPNVSFKDFNARSMATLRIYFDSVIEDLLTKRHDVCTYCGLRMEPKGEKWNRHMDWHVQQNLNKVADTTRQRKWFKPVEEIFKECEEGEKMEEELDKTVKKTVKPSTIGSSATDNKECAVCGEKFDEYFDEEHDEWRFRNAVVINNTAYHKGCAADATIHQGEDGEGNMEPEINSNSPSQANTTSISPSYFTQNKPEHFVFPFGMTNLALLVETSALSWGKLGEEQGRDSLADVFRAVTSFSNAYISMASSNRLQLFGFAKGLQKKLLYDSGNSDSLDTSQTIVDELRSALRTSAESDDLTVVAALAPTVAQAMCYWRRFHFSSQSNSALTNGDPDEATTSAFVPANDDSTARGRILIVAMTVEFGHEHSALMNLFFAAAKQDICVDVIVLGDNSPLLQQAADITGGLYISIDHPKFLVSKMLNHALFPAESRNLFPQPVLTNVDYRASCVCHNELVSSGWVCSVCLSVLCQFMPICRACKLKFRHTVSQIGRNSVQRDSNDDTKSDEQRRIGELQSGQSRVTKHSE</sequence>
<feature type="compositionally biased region" description="Polar residues" evidence="2">
    <location>
        <begin position="330"/>
        <end position="339"/>
    </location>
</feature>
<dbReference type="GO" id="GO:0031124">
    <property type="term" value="P:mRNA 3'-end processing"/>
    <property type="evidence" value="ECO:0007669"/>
    <property type="project" value="InterPro"/>
</dbReference>
<accession>A0A2A2JPP5</accession>
<feature type="domain" description="CID" evidence="4">
    <location>
        <begin position="157"/>
        <end position="286"/>
    </location>
</feature>
<evidence type="ECO:0000259" key="4">
    <source>
        <dbReference type="PROSITE" id="PS51391"/>
    </source>
</evidence>
<feature type="compositionally biased region" description="Basic and acidic residues" evidence="2">
    <location>
        <begin position="380"/>
        <end position="403"/>
    </location>
</feature>
<dbReference type="Gene3D" id="1.25.40.90">
    <property type="match status" value="1"/>
</dbReference>
<comment type="subunit">
    <text evidence="1">Part of a TFIID-containing RNA polymerase II pre-initiation complex that is composed of TBP and at least GTF2A1, GTF2A2, GTF2E1, GTF2E2, GTF2F1, GTF2H2, GTF2H3, GTF2H4, GTF2H5, GTF2B, TCEA1, ERCC2, ERCC3, TAF1, TAF2, TAF3, TAF4, TAF5, TAF6, TAF7, TAF8, TAF9, TAF10, TAF11, TAF12 and TAF13. Component of the 7-subunit TFIIH core complex composed of XPB/ERCC3, XPD/ERCC2, GTF2H1, GTF2H2, GTF2H3, GTF2H4 and GTF2H5, which is active in NER. The core complex associates with the 3-subunit CDK-activating kinase (CAK) module composed of CCNH/cyclin H, CDK7 and MNAT1 to form the 10-subunit holoenzyme (holo-TFIIH) active in transcription. Interacts with RARA; the interaction requires prior phosphorylation of RARA on 'Ser-369' which then enhances interaction of RARA with CDK7.</text>
</comment>
<dbReference type="InterPro" id="IPR006569">
    <property type="entry name" value="CID_dom"/>
</dbReference>
<dbReference type="SUPFAM" id="SSF48464">
    <property type="entry name" value="ENTH/VHS domain"/>
    <property type="match status" value="1"/>
</dbReference>
<dbReference type="InterPro" id="IPR045154">
    <property type="entry name" value="PCF11-like"/>
</dbReference>
<name>A0A2A2JPP5_9BILA</name>
<dbReference type="SMART" id="SM00582">
    <property type="entry name" value="RPR"/>
    <property type="match status" value="1"/>
</dbReference>
<evidence type="ECO:0000256" key="3">
    <source>
        <dbReference type="SAM" id="SignalP"/>
    </source>
</evidence>
<keyword evidence="1" id="KW-0863">Zinc-finger</keyword>
<feature type="compositionally biased region" description="Polar residues" evidence="2">
    <location>
        <begin position="1140"/>
        <end position="1153"/>
    </location>
</feature>
<gene>
    <name evidence="5" type="ORF">WR25_07676</name>
</gene>
<feature type="region of interest" description="Disordered" evidence="2">
    <location>
        <begin position="1130"/>
        <end position="1153"/>
    </location>
</feature>
<dbReference type="Gene3D" id="3.40.50.410">
    <property type="entry name" value="von Willebrand factor, type A domain"/>
    <property type="match status" value="1"/>
</dbReference>
<dbReference type="Pfam" id="PF23228">
    <property type="entry name" value="zf_PCFS4"/>
    <property type="match status" value="1"/>
</dbReference>
<reference evidence="5 6" key="1">
    <citation type="journal article" date="2017" name="Curr. Biol.">
        <title>Genome architecture and evolution of a unichromosomal asexual nematode.</title>
        <authorList>
            <person name="Fradin H."/>
            <person name="Zegar C."/>
            <person name="Gutwein M."/>
            <person name="Lucas J."/>
            <person name="Kovtun M."/>
            <person name="Corcoran D."/>
            <person name="Baugh L.R."/>
            <person name="Kiontke K."/>
            <person name="Gunsalus K."/>
            <person name="Fitch D.H."/>
            <person name="Piano F."/>
        </authorList>
    </citation>
    <scope>NUCLEOTIDE SEQUENCE [LARGE SCALE GENOMIC DNA]</scope>
    <source>
        <strain evidence="5">PF1309</strain>
    </source>
</reference>
<dbReference type="InterPro" id="IPR004600">
    <property type="entry name" value="TFIIH_Tfb4/GTF2H3"/>
</dbReference>
<comment type="function">
    <text evidence="1">Component of the general transcription and DNA repair factor IIH (TFIIH) core complex, which is involved in general and transcription-coupled nucleotide excision repair (NER) of damaged DNA and, when complexed to CAK, in RNA transcription by RNA polymerase II. In NER, TFIIH acts by opening DNA around the lesion to allow the excision of the damaged oligonucleotide and its replacement by a new DNA fragment. In transcription, TFIIH has an essential role in transcription initiation. When the pre-initiation complex (PIC) has been established, TFIIH is required for promoter opening and promoter escape. Phosphorylation of the C-terminal tail (CTD) of the largest subunit of RNA polymerase II by the kinase module CAK controls the initiation of transcription.</text>
</comment>
<feature type="region of interest" description="Disordered" evidence="2">
    <location>
        <begin position="566"/>
        <end position="586"/>
    </location>
</feature>
<feature type="compositionally biased region" description="Low complexity" evidence="2">
    <location>
        <begin position="352"/>
        <end position="367"/>
    </location>
</feature>
<dbReference type="GO" id="GO:0006369">
    <property type="term" value="P:termination of RNA polymerase II transcription"/>
    <property type="evidence" value="ECO:0007669"/>
    <property type="project" value="InterPro"/>
</dbReference>
<dbReference type="STRING" id="2018661.A0A2A2JPP5"/>
<evidence type="ECO:0000256" key="1">
    <source>
        <dbReference type="RuleBase" id="RU368090"/>
    </source>
</evidence>
<dbReference type="GO" id="GO:0005675">
    <property type="term" value="C:transcription factor TFIIH holo complex"/>
    <property type="evidence" value="ECO:0007669"/>
    <property type="project" value="UniProtKB-UniRule"/>
</dbReference>
<evidence type="ECO:0000313" key="5">
    <source>
        <dbReference type="EMBL" id="PAV63502.1"/>
    </source>
</evidence>
<comment type="subcellular location">
    <subcellularLocation>
        <location evidence="1">Nucleus</location>
    </subcellularLocation>
</comment>
<dbReference type="GO" id="GO:0008270">
    <property type="term" value="F:zinc ion binding"/>
    <property type="evidence" value="ECO:0007669"/>
    <property type="project" value="UniProtKB-KW"/>
</dbReference>
<dbReference type="GO" id="GO:0005849">
    <property type="term" value="C:mRNA cleavage factor complex"/>
    <property type="evidence" value="ECO:0007669"/>
    <property type="project" value="TreeGrafter"/>
</dbReference>
<comment type="similarity">
    <text evidence="1">Belongs to the TFB4 family.</text>
</comment>
<protein>
    <recommendedName>
        <fullName evidence="1">General transcription factor IIH subunit 3</fullName>
    </recommendedName>
    <alternativeName>
        <fullName evidence="1">General transcription factor IIH polypeptide 3</fullName>
    </alternativeName>
</protein>
<feature type="compositionally biased region" description="Low complexity" evidence="2">
    <location>
        <begin position="466"/>
        <end position="502"/>
    </location>
</feature>
<feature type="region of interest" description="Disordered" evidence="2">
    <location>
        <begin position="352"/>
        <end position="550"/>
    </location>
</feature>
<proteinExistence type="inferred from homology"/>
<evidence type="ECO:0000256" key="2">
    <source>
        <dbReference type="SAM" id="MobiDB-lite"/>
    </source>
</evidence>
<feature type="compositionally biased region" description="Basic and acidic residues" evidence="2">
    <location>
        <begin position="537"/>
        <end position="547"/>
    </location>
</feature>
<dbReference type="GO" id="GO:0006355">
    <property type="term" value="P:regulation of DNA-templated transcription"/>
    <property type="evidence" value="ECO:0007669"/>
    <property type="project" value="InterPro"/>
</dbReference>
<dbReference type="InterPro" id="IPR036465">
    <property type="entry name" value="vWFA_dom_sf"/>
</dbReference>
<comment type="caution">
    <text evidence="5">The sequence shown here is derived from an EMBL/GenBank/DDBJ whole genome shotgun (WGS) entry which is preliminary data.</text>
</comment>
<dbReference type="OrthoDB" id="343582at2759"/>
<keyword evidence="6" id="KW-1185">Reference proteome</keyword>
<dbReference type="Proteomes" id="UP000218231">
    <property type="component" value="Unassembled WGS sequence"/>
</dbReference>
<dbReference type="PROSITE" id="PS51391">
    <property type="entry name" value="CID"/>
    <property type="match status" value="1"/>
</dbReference>
<feature type="region of interest" description="Disordered" evidence="2">
    <location>
        <begin position="290"/>
        <end position="339"/>
    </location>
</feature>
<dbReference type="Pfam" id="PF04818">
    <property type="entry name" value="CID"/>
    <property type="match status" value="1"/>
</dbReference>
<keyword evidence="1" id="KW-0234">DNA repair</keyword>
<dbReference type="InterPro" id="IPR047415">
    <property type="entry name" value="Pcf11_CID"/>
</dbReference>
<keyword evidence="3" id="KW-0732">Signal</keyword>
<dbReference type="EMBL" id="LIAE01010301">
    <property type="protein sequence ID" value="PAV63502.1"/>
    <property type="molecule type" value="Genomic_DNA"/>
</dbReference>
<keyword evidence="1" id="KW-0227">DNA damage</keyword>